<evidence type="ECO:0000256" key="1">
    <source>
        <dbReference type="ARBA" id="ARBA00022618"/>
    </source>
</evidence>
<evidence type="ECO:0000256" key="3">
    <source>
        <dbReference type="SAM" id="Coils"/>
    </source>
</evidence>
<dbReference type="InterPro" id="IPR012966">
    <property type="entry name" value="AHD"/>
</dbReference>
<dbReference type="GO" id="GO:0005525">
    <property type="term" value="F:GTP binding"/>
    <property type="evidence" value="ECO:0007669"/>
    <property type="project" value="TreeGrafter"/>
</dbReference>
<dbReference type="Proteomes" id="UP001285908">
    <property type="component" value="Unassembled WGS sequence"/>
</dbReference>
<dbReference type="CDD" id="cd13278">
    <property type="entry name" value="PH_Bud4"/>
    <property type="match status" value="1"/>
</dbReference>
<protein>
    <submittedName>
        <fullName evidence="6">Cell division protein anillin-domain-containing protein</fullName>
    </submittedName>
</protein>
<evidence type="ECO:0000259" key="5">
    <source>
        <dbReference type="PROSITE" id="PS50003"/>
    </source>
</evidence>
<dbReference type="Gene3D" id="2.30.29.30">
    <property type="entry name" value="Pleckstrin-homology domain (PH domain)/Phosphotyrosine-binding domain (PTB)"/>
    <property type="match status" value="1"/>
</dbReference>
<feature type="compositionally biased region" description="Basic and acidic residues" evidence="4">
    <location>
        <begin position="249"/>
        <end position="260"/>
    </location>
</feature>
<accession>A0AAJ0MSI0</accession>
<evidence type="ECO:0000256" key="2">
    <source>
        <dbReference type="ARBA" id="ARBA00023306"/>
    </source>
</evidence>
<dbReference type="Pfam" id="PF00169">
    <property type="entry name" value="PH"/>
    <property type="match status" value="1"/>
</dbReference>
<evidence type="ECO:0000256" key="4">
    <source>
        <dbReference type="SAM" id="MobiDB-lite"/>
    </source>
</evidence>
<dbReference type="PROSITE" id="PS50096">
    <property type="entry name" value="IQ"/>
    <property type="match status" value="1"/>
</dbReference>
<dbReference type="EMBL" id="JAULSX010000003">
    <property type="protein sequence ID" value="KAK3494757.1"/>
    <property type="molecule type" value="Genomic_DNA"/>
</dbReference>
<feature type="region of interest" description="Disordered" evidence="4">
    <location>
        <begin position="808"/>
        <end position="898"/>
    </location>
</feature>
<dbReference type="PANTHER" id="PTHR36100">
    <property type="entry name" value="BUD SITE SELECTION PROTEIN 4"/>
    <property type="match status" value="1"/>
</dbReference>
<dbReference type="Pfam" id="PF08174">
    <property type="entry name" value="Anillin"/>
    <property type="match status" value="1"/>
</dbReference>
<organism evidence="6 7">
    <name type="scientific">Neurospora hispaniola</name>
    <dbReference type="NCBI Taxonomy" id="588809"/>
    <lineage>
        <taxon>Eukaryota</taxon>
        <taxon>Fungi</taxon>
        <taxon>Dikarya</taxon>
        <taxon>Ascomycota</taxon>
        <taxon>Pezizomycotina</taxon>
        <taxon>Sordariomycetes</taxon>
        <taxon>Sordariomycetidae</taxon>
        <taxon>Sordariales</taxon>
        <taxon>Sordariaceae</taxon>
        <taxon>Neurospora</taxon>
    </lineage>
</organism>
<feature type="compositionally biased region" description="Low complexity" evidence="4">
    <location>
        <begin position="158"/>
        <end position="175"/>
    </location>
</feature>
<name>A0AAJ0MSI0_9PEZI</name>
<feature type="compositionally biased region" description="Acidic residues" evidence="4">
    <location>
        <begin position="238"/>
        <end position="248"/>
    </location>
</feature>
<feature type="compositionally biased region" description="Polar residues" evidence="4">
    <location>
        <begin position="225"/>
        <end position="235"/>
    </location>
</feature>
<dbReference type="RefSeq" id="XP_062694186.1">
    <property type="nucleotide sequence ID" value="XM_062831968.1"/>
</dbReference>
<keyword evidence="3" id="KW-0175">Coiled coil</keyword>
<feature type="compositionally biased region" description="Gly residues" evidence="4">
    <location>
        <begin position="104"/>
        <end position="114"/>
    </location>
</feature>
<dbReference type="InterPro" id="IPR052007">
    <property type="entry name" value="Bud4"/>
</dbReference>
<dbReference type="GeneID" id="87869590"/>
<feature type="compositionally biased region" description="Basic and acidic residues" evidence="4">
    <location>
        <begin position="604"/>
        <end position="625"/>
    </location>
</feature>
<feature type="compositionally biased region" description="Low complexity" evidence="4">
    <location>
        <begin position="872"/>
        <end position="881"/>
    </location>
</feature>
<feature type="compositionally biased region" description="Pro residues" evidence="4">
    <location>
        <begin position="128"/>
        <end position="140"/>
    </location>
</feature>
<dbReference type="SUPFAM" id="SSF50729">
    <property type="entry name" value="PH domain-like"/>
    <property type="match status" value="1"/>
</dbReference>
<dbReference type="FunFam" id="2.30.29.30:FF:000311">
    <property type="entry name" value="GTP binding protein (Bud4)"/>
    <property type="match status" value="1"/>
</dbReference>
<feature type="domain" description="PH" evidence="5">
    <location>
        <begin position="1147"/>
        <end position="1268"/>
    </location>
</feature>
<feature type="compositionally biased region" description="Low complexity" evidence="4">
    <location>
        <begin position="573"/>
        <end position="582"/>
    </location>
</feature>
<dbReference type="PANTHER" id="PTHR36100:SF1">
    <property type="entry name" value="BUD SITE SELECTION PROTEIN 4"/>
    <property type="match status" value="1"/>
</dbReference>
<keyword evidence="7" id="KW-1185">Reference proteome</keyword>
<feature type="compositionally biased region" description="Acidic residues" evidence="4">
    <location>
        <begin position="659"/>
        <end position="671"/>
    </location>
</feature>
<feature type="compositionally biased region" description="Basic and acidic residues" evidence="4">
    <location>
        <begin position="428"/>
        <end position="446"/>
    </location>
</feature>
<feature type="compositionally biased region" description="Basic residues" evidence="4">
    <location>
        <begin position="850"/>
        <end position="859"/>
    </location>
</feature>
<evidence type="ECO:0000313" key="7">
    <source>
        <dbReference type="Proteomes" id="UP001285908"/>
    </source>
</evidence>
<feature type="compositionally biased region" description="Basic and acidic residues" evidence="4">
    <location>
        <begin position="354"/>
        <end position="377"/>
    </location>
</feature>
<sequence length="1320" mass="147027">MLTSEEQSKMSPLNTDSSPFQSSPMSPVDNATSPRVFWQTRFNSENSLDSRTGSPSPVRRSSIERLQKASRVKNSNILASEVKPGQEPPRPPVERPLSKIQGNAFGGMGFSGFRGHGRSQSSTSIPVLSPPLRPTAPPVTLPAQTRPETPNRDKEQGSQSLSTSPMKSSLSSRFRSSFDHENGTWTTDENGNELPTGRALHRHAKSVTFDAAPPQVNEYEMATPDLSSIGSNSREGSYDSEEDEDDDDHYMLHDDDHSESGDSFDASLEDTDKTPVVGPEDWRQGENDDPFSRSVGSEGTSNGDHRPLPPLPGQSSRSDSASPNALSPVRSLPTPPPAPLTKADMQNIGTGKMSLEERLKLMMLSDDGKHAAEQQRERRMRRAGTHTRGEGHSSEREPLSSPLSHPEEDEEENDTIGDLEDYQLPPRISRESILRRVNGKGERETDYNFSDPPTLPPPRQSAAYDPDVPIPSTENDSDFSDETDSEEEGSVIIKRPHHDYDSEDDYSVADTYDHTETVDSEADASETHRDDETESQYSVGTDPEKDDHEDDQVSTPRASITPAIEAPAVRDISSSSMSGSLELSKEDKDGDFAEGLESFTSKPAESEKAKEPEQVAEPTKNKETETLAVPEIHVEQRPATPSKKKVLSKPEYDGSGWGDPDEEDEYEEEPGTPESVIHRPMPDSDEEEARASPAIPEQVATIKSASGSKLKTRPSATPADIESMREARRHVSREIPATPQIPERHRSRISKDMEPELLRASADDYMMRHPSFKNRSLTLDIDVGLSLERDFERVIEAQKRGYLMRQNTKMVTASDKDGDDSRNGYRSAGGSPVKANRPQSWTVEPWNPQPRKRSLKKRPSTTGPVPPLPGQESNATATTSTTEDDLNAGMEGPESGERGRLFVKVMGVKDLDLPIPKNERTWFALTLDNGVHCVTTAWLELARNAPIGQEFELVVPNDLEFQLTLNVKLEKPAPVKQKAIPSPAKITKAKTSTFSRVFASPKKRREMEMRQKEEEERLAQQQREAAARQMKTQPTAWDLLSPLAAEDGSFARSYVCLKEHETRCFGRPYTVEVAAFNEWATEEAGFASSVKSKRGSTGPVRRAPYKIGKLELQLLFVPRPKGATDEDMPKSMNSCIREMKAAEERLAQSWEGVLSQQGGDCPYWRRRYFKLVGTKLTAYHEATRQPRATINLANAKRLIDDRRALMEKEITGKNGKRRRSAFAEDEEGYMFVEEGFRIRFNNGELIDFYADSTEEKEGWMKVLGEVIGRDTILASDDDTVTGSPSKLKGKWCELVLKREETIRKRAEGRRVHSRTKSSLV</sequence>
<feature type="compositionally biased region" description="Acidic residues" evidence="4">
    <location>
        <begin position="475"/>
        <end position="489"/>
    </location>
</feature>
<keyword evidence="2" id="KW-0131">Cell cycle</keyword>
<comment type="caution">
    <text evidence="6">The sequence shown here is derived from an EMBL/GenBank/DDBJ whole genome shotgun (WGS) entry which is preliminary data.</text>
</comment>
<feature type="region of interest" description="Disordered" evidence="4">
    <location>
        <begin position="1"/>
        <end position="740"/>
    </location>
</feature>
<dbReference type="InterPro" id="IPR011993">
    <property type="entry name" value="PH-like_dom_sf"/>
</dbReference>
<feature type="compositionally biased region" description="Basic and acidic residues" evidence="4">
    <location>
        <begin position="814"/>
        <end position="823"/>
    </location>
</feature>
<proteinExistence type="predicted"/>
<dbReference type="GO" id="GO:0051301">
    <property type="term" value="P:cell division"/>
    <property type="evidence" value="ECO:0007669"/>
    <property type="project" value="UniProtKB-KW"/>
</dbReference>
<feature type="compositionally biased region" description="Acidic residues" evidence="4">
    <location>
        <begin position="407"/>
        <end position="421"/>
    </location>
</feature>
<evidence type="ECO:0000313" key="6">
    <source>
        <dbReference type="EMBL" id="KAK3494757.1"/>
    </source>
</evidence>
<feature type="compositionally biased region" description="Polar residues" evidence="4">
    <location>
        <begin position="313"/>
        <end position="325"/>
    </location>
</feature>
<feature type="compositionally biased region" description="Polar residues" evidence="4">
    <location>
        <begin position="1"/>
        <end position="33"/>
    </location>
</feature>
<dbReference type="InterPro" id="IPR001849">
    <property type="entry name" value="PH_domain"/>
</dbReference>
<dbReference type="SMART" id="SM00233">
    <property type="entry name" value="PH"/>
    <property type="match status" value="1"/>
</dbReference>
<feature type="compositionally biased region" description="Basic and acidic residues" evidence="4">
    <location>
        <begin position="387"/>
        <end position="398"/>
    </location>
</feature>
<keyword evidence="1 6" id="KW-0132">Cell division</keyword>
<feature type="compositionally biased region" description="Polar residues" evidence="4">
    <location>
        <begin position="40"/>
        <end position="55"/>
    </location>
</feature>
<dbReference type="PROSITE" id="PS50003">
    <property type="entry name" value="PH_DOMAIN"/>
    <property type="match status" value="1"/>
</dbReference>
<reference evidence="6 7" key="1">
    <citation type="journal article" date="2023" name="Mol. Phylogenet. Evol.">
        <title>Genome-scale phylogeny and comparative genomics of the fungal order Sordariales.</title>
        <authorList>
            <person name="Hensen N."/>
            <person name="Bonometti L."/>
            <person name="Westerberg I."/>
            <person name="Brannstrom I.O."/>
            <person name="Guillou S."/>
            <person name="Cros-Aarteil S."/>
            <person name="Calhoun S."/>
            <person name="Haridas S."/>
            <person name="Kuo A."/>
            <person name="Mondo S."/>
            <person name="Pangilinan J."/>
            <person name="Riley R."/>
            <person name="LaButti K."/>
            <person name="Andreopoulos B."/>
            <person name="Lipzen A."/>
            <person name="Chen C."/>
            <person name="Yan M."/>
            <person name="Daum C."/>
            <person name="Ng V."/>
            <person name="Clum A."/>
            <person name="Steindorff A."/>
            <person name="Ohm R.A."/>
            <person name="Martin F."/>
            <person name="Silar P."/>
            <person name="Natvig D.O."/>
            <person name="Lalanne C."/>
            <person name="Gautier V."/>
            <person name="Ament-Velasquez S.L."/>
            <person name="Kruys A."/>
            <person name="Hutchinson M.I."/>
            <person name="Powell A.J."/>
            <person name="Barry K."/>
            <person name="Miller A.N."/>
            <person name="Grigoriev I.V."/>
            <person name="Debuchy R."/>
            <person name="Gladieux P."/>
            <person name="Hiltunen Thoren M."/>
            <person name="Johannesson H."/>
        </authorList>
    </citation>
    <scope>NUCLEOTIDE SEQUENCE [LARGE SCALE GENOMIC DNA]</scope>
    <source>
        <strain evidence="6 7">FGSC 10403</strain>
    </source>
</reference>
<gene>
    <name evidence="6" type="ORF">B0T23DRAFT_116926</name>
</gene>
<feature type="coiled-coil region" evidence="3">
    <location>
        <begin position="1002"/>
        <end position="1031"/>
    </location>
</feature>